<accession>A0A6J5YA71</accession>
<dbReference type="CDD" id="cd12173">
    <property type="entry name" value="PGDH_4"/>
    <property type="match status" value="1"/>
</dbReference>
<dbReference type="Pfam" id="PF00389">
    <property type="entry name" value="2-Hacid_dh"/>
    <property type="match status" value="1"/>
</dbReference>
<dbReference type="CDD" id="cd04902">
    <property type="entry name" value="ACT_3PGDH-xct"/>
    <property type="match status" value="1"/>
</dbReference>
<dbReference type="EMBL" id="CAFBNC010000051">
    <property type="protein sequence ID" value="CAB4938381.1"/>
    <property type="molecule type" value="Genomic_DNA"/>
</dbReference>
<dbReference type="PANTHER" id="PTHR42938">
    <property type="entry name" value="FORMATE DEHYDROGENASE 1"/>
    <property type="match status" value="1"/>
</dbReference>
<evidence type="ECO:0000256" key="1">
    <source>
        <dbReference type="ARBA" id="ARBA00005216"/>
    </source>
</evidence>
<dbReference type="Gene3D" id="3.30.1330.90">
    <property type="entry name" value="D-3-phosphoglycerate dehydrogenase, domain 3"/>
    <property type="match status" value="1"/>
</dbReference>
<dbReference type="SUPFAM" id="SSF143548">
    <property type="entry name" value="Serine metabolism enzymes domain"/>
    <property type="match status" value="1"/>
</dbReference>
<dbReference type="GO" id="GO:0051287">
    <property type="term" value="F:NAD binding"/>
    <property type="evidence" value="ECO:0007669"/>
    <property type="project" value="InterPro"/>
</dbReference>
<dbReference type="InterPro" id="IPR006140">
    <property type="entry name" value="D-isomer_DH_NAD-bd"/>
</dbReference>
<dbReference type="UniPathway" id="UPA00135">
    <property type="reaction ID" value="UER00196"/>
</dbReference>
<dbReference type="Pfam" id="PF02826">
    <property type="entry name" value="2-Hacid_dh_C"/>
    <property type="match status" value="1"/>
</dbReference>
<evidence type="ECO:0000313" key="8">
    <source>
        <dbReference type="EMBL" id="CAB4322773.1"/>
    </source>
</evidence>
<name>A0A6J5YA71_9ZZZZ</name>
<proteinExistence type="inferred from homology"/>
<dbReference type="GO" id="GO:0004617">
    <property type="term" value="F:phosphoglycerate dehydrogenase activity"/>
    <property type="evidence" value="ECO:0007669"/>
    <property type="project" value="UniProtKB-EC"/>
</dbReference>
<sequence length="518" mass="53994">MARILVTETIADGGLDQLRAAGHTVDVQEGLTPEQLCEAIVGAHALIIRSATDVTAEVLAAGTDLIVVGRAGIGLDNVDTAAATERGVMVVNAPQSNILSAAEQTMALLLAVARNVPQAHAALVSGRWERSKWTGVELSDKTLGVVGLGRIGKLVAQRAMAFGMRLIAFDPFVSAEMGRKMNIELVDFDTLLAQSDFITLHVAKTPETIGLFNAETLAKTKPGVRIINVARGGIIVESDLADAIRSGHVGGAALDVFDKEPTTESPLFELPQVVVTPHLGASTHEAQDKAGDTIAEMVGLALAGEFVPFAVNVNAAEASEVVRPFLGLVERLGALFAGLSGQADTIEVSYEGEIAGYDTRILTLSLLKGFFGRISDDPVSFVNAPKLAEEHGISVAETTSTTSHAYINLVTVRGAGHSIAGTLVGLNGEPRLVMVDDHRVDVPPAGHMLVVRNDDRPGMIGRVGTIVGESGINIADMDVGTAASGASAMMVLATTAEVPESVCDTLRAVEGIVSVDTL</sequence>
<dbReference type="AlphaFoldDB" id="A0A6J5YA71"/>
<evidence type="ECO:0000259" key="7">
    <source>
        <dbReference type="PROSITE" id="PS51671"/>
    </source>
</evidence>
<evidence type="ECO:0000313" key="9">
    <source>
        <dbReference type="EMBL" id="CAB4938381.1"/>
    </source>
</evidence>
<dbReference type="Gene3D" id="3.30.70.260">
    <property type="match status" value="1"/>
</dbReference>
<dbReference type="Pfam" id="PF01842">
    <property type="entry name" value="ACT"/>
    <property type="match status" value="1"/>
</dbReference>
<gene>
    <name evidence="8" type="ORF">UFOPK1392_00510</name>
    <name evidence="9" type="ORF">UFOPK3733_01127</name>
</gene>
<dbReference type="InterPro" id="IPR029009">
    <property type="entry name" value="ASB_dom_sf"/>
</dbReference>
<dbReference type="EC" id="1.1.1.95" evidence="3"/>
<dbReference type="InterPro" id="IPR002912">
    <property type="entry name" value="ACT_dom"/>
</dbReference>
<dbReference type="InterPro" id="IPR029753">
    <property type="entry name" value="D-isomer_DH_CS"/>
</dbReference>
<evidence type="ECO:0000256" key="5">
    <source>
        <dbReference type="ARBA" id="ARBA00023027"/>
    </source>
</evidence>
<evidence type="ECO:0000256" key="3">
    <source>
        <dbReference type="ARBA" id="ARBA00013143"/>
    </source>
</evidence>
<dbReference type="SUPFAM" id="SSF51735">
    <property type="entry name" value="NAD(P)-binding Rossmann-fold domains"/>
    <property type="match status" value="1"/>
</dbReference>
<dbReference type="Gene3D" id="3.40.50.720">
    <property type="entry name" value="NAD(P)-binding Rossmann-like Domain"/>
    <property type="match status" value="2"/>
</dbReference>
<dbReference type="InterPro" id="IPR029752">
    <property type="entry name" value="D-isomer_DH_CS1"/>
</dbReference>
<dbReference type="InterPro" id="IPR006139">
    <property type="entry name" value="D-isomer_2_OHA_DH_cat_dom"/>
</dbReference>
<keyword evidence="4" id="KW-0560">Oxidoreductase</keyword>
<dbReference type="GO" id="GO:0006564">
    <property type="term" value="P:L-serine biosynthetic process"/>
    <property type="evidence" value="ECO:0007669"/>
    <property type="project" value="InterPro"/>
</dbReference>
<feature type="domain" description="ACT" evidence="7">
    <location>
        <begin position="448"/>
        <end position="518"/>
    </location>
</feature>
<dbReference type="PROSITE" id="PS51671">
    <property type="entry name" value="ACT"/>
    <property type="match status" value="1"/>
</dbReference>
<comment type="pathway">
    <text evidence="1">Amino-acid biosynthesis; L-serine biosynthesis; L-serine from 3-phospho-D-glycerate: step 1/3.</text>
</comment>
<dbReference type="NCBIfam" id="TIGR01327">
    <property type="entry name" value="PGDH"/>
    <property type="match status" value="1"/>
</dbReference>
<dbReference type="PANTHER" id="PTHR42938:SF47">
    <property type="entry name" value="HYDROXYPYRUVATE REDUCTASE"/>
    <property type="match status" value="1"/>
</dbReference>
<dbReference type="FunFam" id="3.40.50.720:FF:000021">
    <property type="entry name" value="D-3-phosphoglycerate dehydrogenase"/>
    <property type="match status" value="1"/>
</dbReference>
<evidence type="ECO:0000256" key="4">
    <source>
        <dbReference type="ARBA" id="ARBA00023002"/>
    </source>
</evidence>
<dbReference type="InterPro" id="IPR036291">
    <property type="entry name" value="NAD(P)-bd_dom_sf"/>
</dbReference>
<comment type="similarity">
    <text evidence="2">Belongs to the D-isomer specific 2-hydroxyacid dehydrogenase family.</text>
</comment>
<comment type="catalytic activity">
    <reaction evidence="6">
        <text>(2R)-3-phosphoglycerate + NAD(+) = 3-phosphooxypyruvate + NADH + H(+)</text>
        <dbReference type="Rhea" id="RHEA:12641"/>
        <dbReference type="ChEBI" id="CHEBI:15378"/>
        <dbReference type="ChEBI" id="CHEBI:18110"/>
        <dbReference type="ChEBI" id="CHEBI:57540"/>
        <dbReference type="ChEBI" id="CHEBI:57945"/>
        <dbReference type="ChEBI" id="CHEBI:58272"/>
        <dbReference type="EC" id="1.1.1.95"/>
    </reaction>
</comment>
<dbReference type="PROSITE" id="PS00671">
    <property type="entry name" value="D_2_HYDROXYACID_DH_3"/>
    <property type="match status" value="1"/>
</dbReference>
<evidence type="ECO:0000256" key="2">
    <source>
        <dbReference type="ARBA" id="ARBA00005854"/>
    </source>
</evidence>
<dbReference type="EMBL" id="CAEMXZ010000014">
    <property type="protein sequence ID" value="CAB4322773.1"/>
    <property type="molecule type" value="Genomic_DNA"/>
</dbReference>
<dbReference type="InterPro" id="IPR045626">
    <property type="entry name" value="PGDH_ASB_dom"/>
</dbReference>
<dbReference type="SUPFAM" id="SSF52283">
    <property type="entry name" value="Formate/glycerate dehydrogenase catalytic domain-like"/>
    <property type="match status" value="1"/>
</dbReference>
<organism evidence="8">
    <name type="scientific">freshwater metagenome</name>
    <dbReference type="NCBI Taxonomy" id="449393"/>
    <lineage>
        <taxon>unclassified sequences</taxon>
        <taxon>metagenomes</taxon>
        <taxon>ecological metagenomes</taxon>
    </lineage>
</organism>
<dbReference type="SUPFAM" id="SSF55021">
    <property type="entry name" value="ACT-like"/>
    <property type="match status" value="1"/>
</dbReference>
<dbReference type="InterPro" id="IPR006236">
    <property type="entry name" value="PGDH"/>
</dbReference>
<reference evidence="8" key="1">
    <citation type="submission" date="2020-05" db="EMBL/GenBank/DDBJ databases">
        <authorList>
            <person name="Chiriac C."/>
            <person name="Salcher M."/>
            <person name="Ghai R."/>
            <person name="Kavagutti S V."/>
        </authorList>
    </citation>
    <scope>NUCLEOTIDE SEQUENCE</scope>
</reference>
<keyword evidence="5" id="KW-0520">NAD</keyword>
<dbReference type="Pfam" id="PF19304">
    <property type="entry name" value="PGDH_inter"/>
    <property type="match status" value="1"/>
</dbReference>
<evidence type="ECO:0000256" key="6">
    <source>
        <dbReference type="ARBA" id="ARBA00048731"/>
    </source>
</evidence>
<dbReference type="InterPro" id="IPR045865">
    <property type="entry name" value="ACT-like_dom_sf"/>
</dbReference>
<dbReference type="PROSITE" id="PS00065">
    <property type="entry name" value="D_2_HYDROXYACID_DH_1"/>
    <property type="match status" value="1"/>
</dbReference>
<protein>
    <recommendedName>
        <fullName evidence="3">phosphoglycerate dehydrogenase</fullName>
        <ecNumber evidence="3">1.1.1.95</ecNumber>
    </recommendedName>
</protein>